<dbReference type="InterPro" id="IPR036236">
    <property type="entry name" value="Znf_C2H2_sf"/>
</dbReference>
<feature type="domain" description="C2H2-type" evidence="8">
    <location>
        <begin position="239"/>
        <end position="266"/>
    </location>
</feature>
<dbReference type="GO" id="GO:0045944">
    <property type="term" value="P:positive regulation of transcription by RNA polymerase II"/>
    <property type="evidence" value="ECO:0007669"/>
    <property type="project" value="UniProtKB-ARBA"/>
</dbReference>
<gene>
    <name evidence="9" type="ORF">ONB1V03_LOCUS2006</name>
</gene>
<feature type="domain" description="C2H2-type" evidence="8">
    <location>
        <begin position="323"/>
        <end position="353"/>
    </location>
</feature>
<dbReference type="GO" id="GO:0005634">
    <property type="term" value="C:nucleus"/>
    <property type="evidence" value="ECO:0007669"/>
    <property type="project" value="UniProtKB-SubCell"/>
</dbReference>
<evidence type="ECO:0000256" key="7">
    <source>
        <dbReference type="PROSITE-ProRule" id="PRU00042"/>
    </source>
</evidence>
<dbReference type="GO" id="GO:0000981">
    <property type="term" value="F:DNA-binding transcription factor activity, RNA polymerase II-specific"/>
    <property type="evidence" value="ECO:0007669"/>
    <property type="project" value="TreeGrafter"/>
</dbReference>
<dbReference type="EMBL" id="OC915249">
    <property type="protein sequence ID" value="CAD7639481.1"/>
    <property type="molecule type" value="Genomic_DNA"/>
</dbReference>
<accession>A0A7R9LD39</accession>
<feature type="domain" description="C2H2-type" evidence="8">
    <location>
        <begin position="354"/>
        <end position="382"/>
    </location>
</feature>
<evidence type="ECO:0000256" key="6">
    <source>
        <dbReference type="ARBA" id="ARBA00023242"/>
    </source>
</evidence>
<dbReference type="PANTHER" id="PTHR19818">
    <property type="entry name" value="ZINC FINGER PROTEIN ZIC AND GLI"/>
    <property type="match status" value="1"/>
</dbReference>
<organism evidence="9">
    <name type="scientific">Oppiella nova</name>
    <dbReference type="NCBI Taxonomy" id="334625"/>
    <lineage>
        <taxon>Eukaryota</taxon>
        <taxon>Metazoa</taxon>
        <taxon>Ecdysozoa</taxon>
        <taxon>Arthropoda</taxon>
        <taxon>Chelicerata</taxon>
        <taxon>Arachnida</taxon>
        <taxon>Acari</taxon>
        <taxon>Acariformes</taxon>
        <taxon>Sarcoptiformes</taxon>
        <taxon>Oribatida</taxon>
        <taxon>Brachypylina</taxon>
        <taxon>Oppioidea</taxon>
        <taxon>Oppiidae</taxon>
        <taxon>Oppiella</taxon>
    </lineage>
</organism>
<dbReference type="PROSITE" id="PS50157">
    <property type="entry name" value="ZINC_FINGER_C2H2_2"/>
    <property type="match status" value="8"/>
</dbReference>
<dbReference type="GO" id="GO:0000978">
    <property type="term" value="F:RNA polymerase II cis-regulatory region sequence-specific DNA binding"/>
    <property type="evidence" value="ECO:0007669"/>
    <property type="project" value="TreeGrafter"/>
</dbReference>
<name>A0A7R9LD39_9ACAR</name>
<keyword evidence="5" id="KW-0862">Zinc</keyword>
<keyword evidence="10" id="KW-1185">Reference proteome</keyword>
<evidence type="ECO:0000256" key="4">
    <source>
        <dbReference type="ARBA" id="ARBA00022771"/>
    </source>
</evidence>
<feature type="domain" description="C2H2-type" evidence="8">
    <location>
        <begin position="414"/>
        <end position="443"/>
    </location>
</feature>
<protein>
    <recommendedName>
        <fullName evidence="8">C2H2-type domain-containing protein</fullName>
    </recommendedName>
</protein>
<dbReference type="PROSITE" id="PS00028">
    <property type="entry name" value="ZINC_FINGER_C2H2_1"/>
    <property type="match status" value="8"/>
</dbReference>
<dbReference type="OrthoDB" id="6407147at2759"/>
<evidence type="ECO:0000256" key="5">
    <source>
        <dbReference type="ARBA" id="ARBA00022833"/>
    </source>
</evidence>
<dbReference type="SUPFAM" id="SSF57667">
    <property type="entry name" value="beta-beta-alpha zinc fingers"/>
    <property type="match status" value="5"/>
</dbReference>
<keyword evidence="3" id="KW-0677">Repeat</keyword>
<feature type="domain" description="C2H2-type" evidence="8">
    <location>
        <begin position="293"/>
        <end position="322"/>
    </location>
</feature>
<evidence type="ECO:0000259" key="8">
    <source>
        <dbReference type="PROSITE" id="PS50157"/>
    </source>
</evidence>
<dbReference type="AlphaFoldDB" id="A0A7R9LD39"/>
<dbReference type="Proteomes" id="UP000728032">
    <property type="component" value="Unassembled WGS sequence"/>
</dbReference>
<evidence type="ECO:0000256" key="1">
    <source>
        <dbReference type="ARBA" id="ARBA00004123"/>
    </source>
</evidence>
<feature type="domain" description="C2H2-type" evidence="8">
    <location>
        <begin position="267"/>
        <end position="294"/>
    </location>
</feature>
<feature type="domain" description="C2H2-type" evidence="8">
    <location>
        <begin position="213"/>
        <end position="240"/>
    </location>
</feature>
<keyword evidence="2" id="KW-0479">Metal-binding</keyword>
<dbReference type="Pfam" id="PF00096">
    <property type="entry name" value="zf-C2H2"/>
    <property type="match status" value="5"/>
</dbReference>
<proteinExistence type="predicted"/>
<sequence length="503" mass="57954">MSLRSDGSVYNCRGNQVFARDVLISRIVYQCPKCNHLSKTIADSDHHFITRHQSVRQSAPTVAHKKTRPAKARQDAIIQKIESAIKLTTKVAPVLQTNKTIVVRKVRTKRSQEIVPPLKRVEPVVDVTAIYGNDFKDFEETQPLQSIKTYSKRKPIGVDLQTTANEEVMDQKSGIIVSKLKKCELCDMQFNSIGLALLKLRVLFLPEAGGLGYQCSVCDRKYVNERDLKYHMEIHTNPKTCDICGKRDFSSKGLIKHMKTHNKDYKYRCIPCNKTFPYYSNLMSHKLLHTNPYVCDREGCGKKFASKHTLKVHFIKHSDDKPYECDFAGCGKRFKHKSFIQTHKNIAHLNIRPYECGDCGQTFGTKINVERHMKSRHIAKDNKYACDWPECAKSFPFQHLLTRHTELHTGAKPYVCDIVGCDKNFATIHLMQIHKRTHSARKMRCDLCPTLLASKQSWAQHMKAVHNATHTHLSKRKGKGLVNEVWIWLKDIEQEYKEVKYTE</sequence>
<dbReference type="EMBL" id="CAJPVJ010000424">
    <property type="protein sequence ID" value="CAG2162413.1"/>
    <property type="molecule type" value="Genomic_DNA"/>
</dbReference>
<reference evidence="9" key="1">
    <citation type="submission" date="2020-11" db="EMBL/GenBank/DDBJ databases">
        <authorList>
            <person name="Tran Van P."/>
        </authorList>
    </citation>
    <scope>NUCLEOTIDE SEQUENCE</scope>
</reference>
<dbReference type="PANTHER" id="PTHR19818:SF139">
    <property type="entry name" value="PAIR-RULE PROTEIN ODD-PAIRED"/>
    <property type="match status" value="1"/>
</dbReference>
<dbReference type="Gene3D" id="3.30.160.60">
    <property type="entry name" value="Classic Zinc Finger"/>
    <property type="match status" value="7"/>
</dbReference>
<keyword evidence="4 7" id="KW-0863">Zinc-finger</keyword>
<dbReference type="FunFam" id="3.30.160.60:FF:000072">
    <property type="entry name" value="zinc finger protein 143 isoform X1"/>
    <property type="match status" value="1"/>
</dbReference>
<dbReference type="GO" id="GO:0008270">
    <property type="term" value="F:zinc ion binding"/>
    <property type="evidence" value="ECO:0007669"/>
    <property type="project" value="UniProtKB-KW"/>
</dbReference>
<dbReference type="InterPro" id="IPR050329">
    <property type="entry name" value="GLI_C2H2-zinc-finger"/>
</dbReference>
<dbReference type="InterPro" id="IPR013087">
    <property type="entry name" value="Znf_C2H2_type"/>
</dbReference>
<feature type="domain" description="C2H2-type" evidence="8">
    <location>
        <begin position="384"/>
        <end position="413"/>
    </location>
</feature>
<comment type="subcellular location">
    <subcellularLocation>
        <location evidence="1">Nucleus</location>
    </subcellularLocation>
</comment>
<evidence type="ECO:0000256" key="2">
    <source>
        <dbReference type="ARBA" id="ARBA00022723"/>
    </source>
</evidence>
<dbReference type="FunFam" id="3.30.160.60:FF:000145">
    <property type="entry name" value="Zinc finger protein 574"/>
    <property type="match status" value="1"/>
</dbReference>
<keyword evidence="6" id="KW-0539">Nucleus</keyword>
<dbReference type="SMART" id="SM00355">
    <property type="entry name" value="ZnF_C2H2"/>
    <property type="match status" value="10"/>
</dbReference>
<evidence type="ECO:0000256" key="3">
    <source>
        <dbReference type="ARBA" id="ARBA00022737"/>
    </source>
</evidence>
<evidence type="ECO:0000313" key="10">
    <source>
        <dbReference type="Proteomes" id="UP000728032"/>
    </source>
</evidence>
<evidence type="ECO:0000313" key="9">
    <source>
        <dbReference type="EMBL" id="CAD7639481.1"/>
    </source>
</evidence>